<evidence type="ECO:0000256" key="4">
    <source>
        <dbReference type="RuleBase" id="RU003512"/>
    </source>
</evidence>
<dbReference type="InterPro" id="IPR006127">
    <property type="entry name" value="ZnuA-like"/>
</dbReference>
<gene>
    <name evidence="5" type="ORF">UW63_C0076G0003</name>
</gene>
<evidence type="ECO:0000256" key="3">
    <source>
        <dbReference type="ARBA" id="ARBA00022729"/>
    </source>
</evidence>
<dbReference type="Gene3D" id="3.40.50.1980">
    <property type="entry name" value="Nitrogenase molybdenum iron protein domain"/>
    <property type="match status" value="2"/>
</dbReference>
<dbReference type="PRINTS" id="PR00690">
    <property type="entry name" value="ADHESNFAMILY"/>
</dbReference>
<dbReference type="GO" id="GO:0046872">
    <property type="term" value="F:metal ion binding"/>
    <property type="evidence" value="ECO:0007669"/>
    <property type="project" value="InterPro"/>
</dbReference>
<dbReference type="Proteomes" id="UP000034154">
    <property type="component" value="Unassembled WGS sequence"/>
</dbReference>
<dbReference type="PANTHER" id="PTHR42953">
    <property type="entry name" value="HIGH-AFFINITY ZINC UPTAKE SYSTEM PROTEIN ZNUA-RELATED"/>
    <property type="match status" value="1"/>
</dbReference>
<dbReference type="InterPro" id="IPR050492">
    <property type="entry name" value="Bact_metal-bind_prot9"/>
</dbReference>
<dbReference type="SUPFAM" id="SSF53807">
    <property type="entry name" value="Helical backbone' metal receptor"/>
    <property type="match status" value="1"/>
</dbReference>
<proteinExistence type="inferred from homology"/>
<organism evidence="5 6">
    <name type="scientific">Candidatus Uhrbacteria bacterium GW2011_GWF2_44_350</name>
    <dbReference type="NCBI Taxonomy" id="1619000"/>
    <lineage>
        <taxon>Bacteria</taxon>
        <taxon>Candidatus Uhriibacteriota</taxon>
    </lineage>
</organism>
<dbReference type="Pfam" id="PF01297">
    <property type="entry name" value="ZnuA"/>
    <property type="match status" value="1"/>
</dbReference>
<dbReference type="PANTHER" id="PTHR42953:SF3">
    <property type="entry name" value="HIGH-AFFINITY ZINC UPTAKE SYSTEM PROTEIN ZNUA"/>
    <property type="match status" value="1"/>
</dbReference>
<accession>A0A0G1JAU0</accession>
<keyword evidence="2 4" id="KW-0813">Transport</keyword>
<evidence type="ECO:0000256" key="1">
    <source>
        <dbReference type="ARBA" id="ARBA00011028"/>
    </source>
</evidence>
<comment type="caution">
    <text evidence="5">The sequence shown here is derived from an EMBL/GenBank/DDBJ whole genome shotgun (WGS) entry which is preliminary data.</text>
</comment>
<dbReference type="GO" id="GO:0030001">
    <property type="term" value="P:metal ion transport"/>
    <property type="evidence" value="ECO:0007669"/>
    <property type="project" value="InterPro"/>
</dbReference>
<evidence type="ECO:0000313" key="5">
    <source>
        <dbReference type="EMBL" id="KKT68478.1"/>
    </source>
</evidence>
<dbReference type="EMBL" id="LCJB01000076">
    <property type="protein sequence ID" value="KKT68478.1"/>
    <property type="molecule type" value="Genomic_DNA"/>
</dbReference>
<keyword evidence="3" id="KW-0732">Signal</keyword>
<name>A0A0G1JAU0_9BACT</name>
<evidence type="ECO:0000313" key="6">
    <source>
        <dbReference type="Proteomes" id="UP000034154"/>
    </source>
</evidence>
<reference evidence="5 6" key="1">
    <citation type="journal article" date="2015" name="Nature">
        <title>rRNA introns, odd ribosomes, and small enigmatic genomes across a large radiation of phyla.</title>
        <authorList>
            <person name="Brown C.T."/>
            <person name="Hug L.A."/>
            <person name="Thomas B.C."/>
            <person name="Sharon I."/>
            <person name="Castelle C.J."/>
            <person name="Singh A."/>
            <person name="Wilkins M.J."/>
            <person name="Williams K.H."/>
            <person name="Banfield J.F."/>
        </authorList>
    </citation>
    <scope>NUCLEOTIDE SEQUENCE [LARGE SCALE GENOMIC DNA]</scope>
</reference>
<protein>
    <submittedName>
        <fullName evidence="5">Periplasmic solute binding protein</fullName>
    </submittedName>
</protein>
<dbReference type="PRINTS" id="PR00691">
    <property type="entry name" value="ADHESINB"/>
</dbReference>
<evidence type="ECO:0000256" key="2">
    <source>
        <dbReference type="ARBA" id="ARBA00022448"/>
    </source>
</evidence>
<dbReference type="InterPro" id="IPR006128">
    <property type="entry name" value="Lipoprotein_PsaA-like"/>
</dbReference>
<dbReference type="AlphaFoldDB" id="A0A0G1JAU0"/>
<comment type="similarity">
    <text evidence="1 4">Belongs to the bacterial solute-binding protein 9 family.</text>
</comment>
<dbReference type="InterPro" id="IPR006129">
    <property type="entry name" value="AdhesinB"/>
</dbReference>
<dbReference type="GO" id="GO:0007155">
    <property type="term" value="P:cell adhesion"/>
    <property type="evidence" value="ECO:0007669"/>
    <property type="project" value="InterPro"/>
</dbReference>
<sequence>MQQINHLRSLIFFIVLLLISGSLVTAIFVLPKTQKDPADEIKVAATIFPLYDIVKNIAGDQIEVVLILPAGASPHSFEPSPSLALKLQGTQAVYQIGRNLDDWAAPLAENAGAEVITVDQGIATMPSHDEDEGDAVDPHYWLTVHNAKIIAENIAADLSIRFPDQAETFTTNLVNYSTKLDELDSEIRTELKDLPNKNIVTFHDAWYYFSDEYGLNIAGTFEPTAGREPTAQYLIDLISEIQNHGVTTVYYEPQMSVNSVKNFAADYNIELRILDPVGGQAPYDSYINLIKTNVSTLQNNK</sequence>